<dbReference type="InterPro" id="IPR011010">
    <property type="entry name" value="DNA_brk_join_enz"/>
</dbReference>
<dbReference type="Pfam" id="PF00078">
    <property type="entry name" value="RVT_1"/>
    <property type="match status" value="1"/>
</dbReference>
<feature type="transmembrane region" description="Helical" evidence="2">
    <location>
        <begin position="1068"/>
        <end position="1091"/>
    </location>
</feature>
<dbReference type="GO" id="GO:0003677">
    <property type="term" value="F:DNA binding"/>
    <property type="evidence" value="ECO:0007669"/>
    <property type="project" value="InterPro"/>
</dbReference>
<dbReference type="OrthoDB" id="425707at2759"/>
<dbReference type="SUPFAM" id="SSF56672">
    <property type="entry name" value="DNA/RNA polymerases"/>
    <property type="match status" value="1"/>
</dbReference>
<dbReference type="GO" id="GO:0015074">
    <property type="term" value="P:DNA integration"/>
    <property type="evidence" value="ECO:0007669"/>
    <property type="project" value="InterPro"/>
</dbReference>
<accession>A0A1Q9CJB0</accession>
<keyword evidence="1" id="KW-0233">DNA recombination</keyword>
<gene>
    <name evidence="4" type="ORF">AK812_SmicGene36310</name>
</gene>
<dbReference type="EMBL" id="LSRX01001151">
    <property type="protein sequence ID" value="OLP82985.1"/>
    <property type="molecule type" value="Genomic_DNA"/>
</dbReference>
<name>A0A1Q9CJB0_SYMMI</name>
<feature type="domain" description="Reverse transcriptase" evidence="3">
    <location>
        <begin position="595"/>
        <end position="776"/>
    </location>
</feature>
<evidence type="ECO:0000313" key="4">
    <source>
        <dbReference type="EMBL" id="OLP82985.1"/>
    </source>
</evidence>
<evidence type="ECO:0000256" key="2">
    <source>
        <dbReference type="SAM" id="Phobius"/>
    </source>
</evidence>
<sequence>MAGYIDQTVLPGYAVEGKYCLVLYSGERKWHERYVISRAMPCQDERSIGWCVVATPDGDVYGEPLSPPNVSGLAVLPDNRSLPPGLLRRNVYRFEDGQVGHAPAGAELQHLRGAAAAELAALQNEIDQMGGGAGFAGPVGPSAAAPPNAAPSVPPLPGPVLASAAGFVWVVAASEKQYARGSMVPLQMVVGGYQAGSKGVAALSDGTVLFTELIANQDLMRYAAPEPAAAATSPLVQGGGAIAMNQDDARTLAVRYSSEGKRRRELREGVELASESSWGDWPIKGPRTAKWVGQYIVTNGGSPLTMHNTWKSNCKLQPSDNGVLEHESICKALELALEYDQLNLGELACLELLCRRLQMLQYRWKERILGATSAGTVDDESHFFLGVDPTRGNLCIAPALNTWLGEELHKESQANKEQRKAREAGITKDGLARGTRQRISRRLAAAAWMQEGIQTLNHLYGKPSGVCGTAPVGSHAAALDRLEGHFKGVGPPPKSRPEEALSALLGSMSVYGTDHIECKHASFDEAKVSWPAPGRDPVKVAEILEPDIGKLLTLAGTIELLAEPNDVTLDEPVKPCTLILRWRFDHTVGVFFVVKKSGQLRLILDTRKANTFFRRPKCAHLPTPAAWCSLEVSEGDTLFTAAGDIADAFHRMELPAHLRRFFRLPAIKCRYLARHLWPEGCGGNDYVTPEYATLPMGWSWSLYFCQHVLEGAASMAGLRAGDRIEDRTATGFVGGDRIVHAEYVDNFFVCGVDQQNVQSSFNRMKQVLEQWGFVIHEVTDARPDVEGLGLRIDGLSRRIALTSARIWKLRLAALALGKLTRTCEQWRFAVEGAVKEARVHERNFEEVVVARTCPTVPVSSFAPWPLLVIASFTSDGSHQNAIVPIVLPGARLSSAVSLMLRLVSSQSVSRVSAPPLLAPGMASFSRTLKAKAKPSPSSAPGSKRTAAEAGMVDTFATLSGAQSVLEKNKVRTTATQQRYETSLNTFLLWCQTYFHMCRDWDALLTGYLNELFAQGQDLSAAEYTFAAFRFRFPEFGKYGSLKLPRTLQALEGYRNLAPPRMRLPTPRIAFAAIVGLMLVKGLIAMAVGLLLQWDLLLRPGELVNLKPHQVVQPAPLPGLPSWGVVLHSNLHAEDTGGPSKTNVFNESLLLSPAMNYLLPALQALLKTRASAVFLFPFTCVQLGEEFKKAMSYLHLDGLQLTLYGNRHGAASHLRLQGVDLKEIKQRGRWLADSSVKRYEKATLAQQAVHQVPLQVQLYGTFVESRLASAQTLLAAAIRHPESAAPAQVSNLFKPLPEL</sequence>
<dbReference type="Gene3D" id="1.10.443.10">
    <property type="entry name" value="Intergrase catalytic core"/>
    <property type="match status" value="1"/>
</dbReference>
<dbReference type="Proteomes" id="UP000186817">
    <property type="component" value="Unassembled WGS sequence"/>
</dbReference>
<keyword evidence="2" id="KW-1133">Transmembrane helix</keyword>
<reference evidence="4 5" key="1">
    <citation type="submission" date="2016-02" db="EMBL/GenBank/DDBJ databases">
        <title>Genome analysis of coral dinoflagellate symbionts highlights evolutionary adaptations to a symbiotic lifestyle.</title>
        <authorList>
            <person name="Aranda M."/>
            <person name="Li Y."/>
            <person name="Liew Y.J."/>
            <person name="Baumgarten S."/>
            <person name="Simakov O."/>
            <person name="Wilson M."/>
            <person name="Piel J."/>
            <person name="Ashoor H."/>
            <person name="Bougouffa S."/>
            <person name="Bajic V.B."/>
            <person name="Ryu T."/>
            <person name="Ravasi T."/>
            <person name="Bayer T."/>
            <person name="Micklem G."/>
            <person name="Kim H."/>
            <person name="Bhak J."/>
            <person name="Lajeunesse T.C."/>
            <person name="Voolstra C.R."/>
        </authorList>
    </citation>
    <scope>NUCLEOTIDE SEQUENCE [LARGE SCALE GENOMIC DNA]</scope>
    <source>
        <strain evidence="4 5">CCMP2467</strain>
    </source>
</reference>
<comment type="caution">
    <text evidence="4">The sequence shown here is derived from an EMBL/GenBank/DDBJ whole genome shotgun (WGS) entry which is preliminary data.</text>
</comment>
<organism evidence="4 5">
    <name type="scientific">Symbiodinium microadriaticum</name>
    <name type="common">Dinoflagellate</name>
    <name type="synonym">Zooxanthella microadriatica</name>
    <dbReference type="NCBI Taxonomy" id="2951"/>
    <lineage>
        <taxon>Eukaryota</taxon>
        <taxon>Sar</taxon>
        <taxon>Alveolata</taxon>
        <taxon>Dinophyceae</taxon>
        <taxon>Suessiales</taxon>
        <taxon>Symbiodiniaceae</taxon>
        <taxon>Symbiodinium</taxon>
    </lineage>
</organism>
<evidence type="ECO:0000313" key="5">
    <source>
        <dbReference type="Proteomes" id="UP000186817"/>
    </source>
</evidence>
<dbReference type="InterPro" id="IPR013762">
    <property type="entry name" value="Integrase-like_cat_sf"/>
</dbReference>
<dbReference type="InterPro" id="IPR000477">
    <property type="entry name" value="RT_dom"/>
</dbReference>
<keyword evidence="2" id="KW-0472">Membrane</keyword>
<dbReference type="SUPFAM" id="SSF56349">
    <property type="entry name" value="DNA breaking-rejoining enzymes"/>
    <property type="match status" value="1"/>
</dbReference>
<evidence type="ECO:0000259" key="3">
    <source>
        <dbReference type="Pfam" id="PF00078"/>
    </source>
</evidence>
<dbReference type="GO" id="GO:0006310">
    <property type="term" value="P:DNA recombination"/>
    <property type="evidence" value="ECO:0007669"/>
    <property type="project" value="UniProtKB-KW"/>
</dbReference>
<proteinExistence type="predicted"/>
<evidence type="ECO:0000256" key="1">
    <source>
        <dbReference type="ARBA" id="ARBA00023172"/>
    </source>
</evidence>
<protein>
    <recommendedName>
        <fullName evidence="3">Reverse transcriptase domain-containing protein</fullName>
    </recommendedName>
</protein>
<keyword evidence="2" id="KW-0812">Transmembrane</keyword>
<keyword evidence="5" id="KW-1185">Reference proteome</keyword>
<dbReference type="InterPro" id="IPR043502">
    <property type="entry name" value="DNA/RNA_pol_sf"/>
</dbReference>